<dbReference type="CDD" id="cd00063">
    <property type="entry name" value="FN3"/>
    <property type="match status" value="2"/>
</dbReference>
<dbReference type="PANTHER" id="PTHR46708:SF2">
    <property type="entry name" value="FIBRONECTIN TYPE-III DOMAIN-CONTAINING PROTEIN"/>
    <property type="match status" value="1"/>
</dbReference>
<gene>
    <name evidence="4" type="ORF">J2S11_002308</name>
</gene>
<dbReference type="InterPro" id="IPR036415">
    <property type="entry name" value="Lamin_tail_dom_sf"/>
</dbReference>
<evidence type="ECO:0000313" key="4">
    <source>
        <dbReference type="EMBL" id="MDQ0166404.1"/>
    </source>
</evidence>
<dbReference type="SMART" id="SM00060">
    <property type="entry name" value="FN3"/>
    <property type="match status" value="3"/>
</dbReference>
<feature type="domain" description="Fibronectin type-III" evidence="2">
    <location>
        <begin position="597"/>
        <end position="686"/>
    </location>
</feature>
<dbReference type="InterPro" id="IPR050991">
    <property type="entry name" value="ECM_Regulatory_Proteins"/>
</dbReference>
<reference evidence="4 5" key="1">
    <citation type="submission" date="2023-07" db="EMBL/GenBank/DDBJ databases">
        <title>Genomic Encyclopedia of Type Strains, Phase IV (KMG-IV): sequencing the most valuable type-strain genomes for metagenomic binning, comparative biology and taxonomic classification.</title>
        <authorList>
            <person name="Goeker M."/>
        </authorList>
    </citation>
    <scope>NUCLEOTIDE SEQUENCE [LARGE SCALE GENOMIC DNA]</scope>
    <source>
        <strain evidence="4 5">DSM 12751</strain>
    </source>
</reference>
<dbReference type="InterPro" id="IPR036116">
    <property type="entry name" value="FN3_sf"/>
</dbReference>
<dbReference type="Gene3D" id="2.60.40.10">
    <property type="entry name" value="Immunoglobulins"/>
    <property type="match status" value="3"/>
</dbReference>
<protein>
    <recommendedName>
        <fullName evidence="6">Lamin tail domain-containing protein</fullName>
    </recommendedName>
</protein>
<dbReference type="InterPro" id="IPR013783">
    <property type="entry name" value="Ig-like_fold"/>
</dbReference>
<evidence type="ECO:0000313" key="5">
    <source>
        <dbReference type="Proteomes" id="UP001235840"/>
    </source>
</evidence>
<dbReference type="PANTHER" id="PTHR46708">
    <property type="entry name" value="TENASCIN"/>
    <property type="match status" value="1"/>
</dbReference>
<accession>A0ABT9VZI0</accession>
<feature type="domain" description="Fibronectin type-III" evidence="2">
    <location>
        <begin position="231"/>
        <end position="319"/>
    </location>
</feature>
<name>A0ABT9VZI0_9BACI</name>
<evidence type="ECO:0008006" key="6">
    <source>
        <dbReference type="Google" id="ProtNLM"/>
    </source>
</evidence>
<dbReference type="SUPFAM" id="SSF74853">
    <property type="entry name" value="Lamin A/C globular tail domain"/>
    <property type="match status" value="2"/>
</dbReference>
<feature type="domain" description="LTD" evidence="3">
    <location>
        <begin position="45"/>
        <end position="220"/>
    </location>
</feature>
<comment type="caution">
    <text evidence="4">The sequence shown here is derived from an EMBL/GenBank/DDBJ whole genome shotgun (WGS) entry which is preliminary data.</text>
</comment>
<feature type="domain" description="LTD" evidence="3">
    <location>
        <begin position="407"/>
        <end position="562"/>
    </location>
</feature>
<keyword evidence="5" id="KW-1185">Reference proteome</keyword>
<keyword evidence="1" id="KW-0677">Repeat</keyword>
<dbReference type="RefSeq" id="WP_307394578.1">
    <property type="nucleotide sequence ID" value="NZ_JAUSTY010000008.1"/>
</dbReference>
<dbReference type="EMBL" id="JAUSTY010000008">
    <property type="protein sequence ID" value="MDQ0166404.1"/>
    <property type="molecule type" value="Genomic_DNA"/>
</dbReference>
<proteinExistence type="predicted"/>
<dbReference type="Pfam" id="PF00041">
    <property type="entry name" value="fn3"/>
    <property type="match status" value="2"/>
</dbReference>
<dbReference type="InterPro" id="IPR003961">
    <property type="entry name" value="FN3_dom"/>
</dbReference>
<organism evidence="4 5">
    <name type="scientific">Caldalkalibacillus horti</name>
    <dbReference type="NCBI Taxonomy" id="77523"/>
    <lineage>
        <taxon>Bacteria</taxon>
        <taxon>Bacillati</taxon>
        <taxon>Bacillota</taxon>
        <taxon>Bacilli</taxon>
        <taxon>Bacillales</taxon>
        <taxon>Bacillaceae</taxon>
        <taxon>Caldalkalibacillus</taxon>
    </lineage>
</organism>
<sequence length="1014" mass="112600">MIRSNRSVALLLTLLLVLQAFFSFSVGTATTLHAGQELYSIREQVPPEQTAIQTPALLITEVVPQSSGVGQPYEYVEIFNNTSEDIDLTNYQLQYFTSNMNSPANRWTITDKTIKAKSALVLWLKKFDYPHVPLWDFNSNYGVYLIPEQVFEVELTTSAQGLHDSALRKVGIAGPDGVPISTALINEGTRDGIENRSVLYQANGSEVNMTKISNNVIPTPGTLAHAQVPGPKMPVQLVATPGNQFVDLSWDSEDSEAVAFNVYYKGAGATGSITVTEQTYATVDSLTNHQEYHFRVTSLDAEGNESPATAEVIAFPQENVDVHAPAVPTGLTAHPGNGHVTLEWTSNSEPDLEGYRIFINGTLFTTVSADVQRWTVAPLENGREYTFTITAYDHVGNESSKSEPITAEPLQESVSIPRLLITEAVPDTHNFAGYDAFEYLELYNNSAEFIDLQGYRIRSGSWDVEITDSFKIAPWDTVLFWTRRAEIEPLTLEAFNSYYFSSYFSKYLPDERLKILGGIGGLVNSNNQTITVIDPNGLEVVKAHYSGDDVSELRAITFGYPQDGSIVMETLAGHQPVTPGWVVAGQVPSRPQQHTEAPQAPAHVQAVASAGQAEITWAANSEEDLYRYHIYKNGQLEFSVSAAEQQFTVYSLLGNQETTFELTAEDMSGNVSEKSTAVTVTPSHQLITQEERVIHSKDPKYSMLWEISKDGPVIPGLAQDLVPQGLGYDAENDWLLAIYYLDDKRPSTIAVIDATTEELVKAVVLYNEDGTPYTGHAGGITVSREHVWVASETFLYQMKLSDLVEAEDNEEVRFIEHIPVPVNAAYNVYADGVLWVGEFYEARSYPTDSSHHLVNRDGDLYYAWMAGYVLDEQTDSLTPEQWSENSGVSATPDMIFSTTEKVQGAVILEDQIILSTSYGRGNDSTLFRYNNPLSETQHTSVTVNGKEVPLWFLDRQAKPEQHSRLVFVPMSEGITTIGNQLYVMTEAGATKYRYTTTYPLDRLLIVDLEQWHNY</sequence>
<dbReference type="InterPro" id="IPR001322">
    <property type="entry name" value="Lamin_tail_dom"/>
</dbReference>
<dbReference type="PROSITE" id="PS51841">
    <property type="entry name" value="LTD"/>
    <property type="match status" value="2"/>
</dbReference>
<evidence type="ECO:0000259" key="2">
    <source>
        <dbReference type="PROSITE" id="PS50853"/>
    </source>
</evidence>
<dbReference type="SUPFAM" id="SSF49265">
    <property type="entry name" value="Fibronectin type III"/>
    <property type="match status" value="2"/>
</dbReference>
<feature type="domain" description="Fibronectin type-III" evidence="2">
    <location>
        <begin position="324"/>
        <end position="413"/>
    </location>
</feature>
<evidence type="ECO:0000259" key="3">
    <source>
        <dbReference type="PROSITE" id="PS51841"/>
    </source>
</evidence>
<dbReference type="PROSITE" id="PS50853">
    <property type="entry name" value="FN3"/>
    <property type="match status" value="3"/>
</dbReference>
<dbReference type="Proteomes" id="UP001235840">
    <property type="component" value="Unassembled WGS sequence"/>
</dbReference>
<evidence type="ECO:0000256" key="1">
    <source>
        <dbReference type="ARBA" id="ARBA00022737"/>
    </source>
</evidence>
<dbReference type="Pfam" id="PF00932">
    <property type="entry name" value="LTD"/>
    <property type="match status" value="1"/>
</dbReference>